<evidence type="ECO:0000256" key="1">
    <source>
        <dbReference type="ARBA" id="ARBA00000553"/>
    </source>
</evidence>
<keyword evidence="4" id="KW-0808">Transferase</keyword>
<keyword evidence="7" id="KW-0862">Zinc</keyword>
<dbReference type="InterPro" id="IPR011324">
    <property type="entry name" value="Cytotoxic_necrot_fac-like_cat"/>
</dbReference>
<proteinExistence type="inferred from homology"/>
<dbReference type="InterPro" id="IPR003730">
    <property type="entry name" value="Cu_polyphenol_OxRdtase"/>
</dbReference>
<sequence>MKVLENGSLKYIQFDNISKTGLVRHYFSTRCGGVSEDEFCSMNLSFTRGDKRENVIENFKIMEKATGIDYNNTVMSCQTHTTNVKVVTKDDVGKGVTRDNDLYDTDALVTNEKGVAITTFSADCVPLFFLDTENKVIALAHAGWRGTVNGIATETVKTMVEKFNTNPKNIVSAIGPSIGKCCFQVDMPVVSEFMKKIEDAQRFIEKDSCEGKFKIDLWGVNAFLMEKCGIPKENIEITNLCTMCNPELFYSHRVMGNKRGSMVAVMELI</sequence>
<dbReference type="AlphaFoldDB" id="A0A9D9H3E3"/>
<dbReference type="NCBIfam" id="TIGR00726">
    <property type="entry name" value="peptidoglycan editing factor PgeF"/>
    <property type="match status" value="1"/>
</dbReference>
<comment type="catalytic activity">
    <reaction evidence="1">
        <text>inosine + phosphate = alpha-D-ribose 1-phosphate + hypoxanthine</text>
        <dbReference type="Rhea" id="RHEA:27646"/>
        <dbReference type="ChEBI" id="CHEBI:17368"/>
        <dbReference type="ChEBI" id="CHEBI:17596"/>
        <dbReference type="ChEBI" id="CHEBI:43474"/>
        <dbReference type="ChEBI" id="CHEBI:57720"/>
        <dbReference type="EC" id="2.4.2.1"/>
    </reaction>
    <physiologicalReaction direction="left-to-right" evidence="1">
        <dbReference type="Rhea" id="RHEA:27647"/>
    </physiologicalReaction>
</comment>
<gene>
    <name evidence="12" type="primary">pgeF</name>
    <name evidence="12" type="ORF">IAC55_00310</name>
</gene>
<protein>
    <recommendedName>
        <fullName evidence="11">Purine nucleoside phosphorylase</fullName>
    </recommendedName>
</protein>
<dbReference type="Proteomes" id="UP000823611">
    <property type="component" value="Unassembled WGS sequence"/>
</dbReference>
<name>A0A9D9H3E3_9FIRM</name>
<evidence type="ECO:0000256" key="8">
    <source>
        <dbReference type="ARBA" id="ARBA00047989"/>
    </source>
</evidence>
<dbReference type="InterPro" id="IPR038371">
    <property type="entry name" value="Cu_polyphenol_OxRdtase_sf"/>
</dbReference>
<dbReference type="PANTHER" id="PTHR30616">
    <property type="entry name" value="UNCHARACTERIZED PROTEIN YFIH"/>
    <property type="match status" value="1"/>
</dbReference>
<dbReference type="EMBL" id="JADIMX010000006">
    <property type="protein sequence ID" value="MBO8433747.1"/>
    <property type="molecule type" value="Genomic_DNA"/>
</dbReference>
<reference evidence="12" key="2">
    <citation type="journal article" date="2021" name="PeerJ">
        <title>Extensive microbial diversity within the chicken gut microbiome revealed by metagenomics and culture.</title>
        <authorList>
            <person name="Gilroy R."/>
            <person name="Ravi A."/>
            <person name="Getino M."/>
            <person name="Pursley I."/>
            <person name="Horton D.L."/>
            <person name="Alikhan N.F."/>
            <person name="Baker D."/>
            <person name="Gharbi K."/>
            <person name="Hall N."/>
            <person name="Watson M."/>
            <person name="Adriaenssens E.M."/>
            <person name="Foster-Nyarko E."/>
            <person name="Jarju S."/>
            <person name="Secka A."/>
            <person name="Antonio M."/>
            <person name="Oren A."/>
            <person name="Chaudhuri R.R."/>
            <person name="La Ragione R."/>
            <person name="Hildebrand F."/>
            <person name="Pallen M.J."/>
        </authorList>
    </citation>
    <scope>NUCLEOTIDE SEQUENCE</scope>
    <source>
        <strain evidence="12">F6-4510</strain>
    </source>
</reference>
<accession>A0A9D9H3E3</accession>
<comment type="function">
    <text evidence="2">Purine nucleoside enzyme that catalyzes the phosphorolysis of adenosine and inosine nucleosides, yielding D-ribose 1-phosphate and the respective free bases, adenine and hypoxanthine. Also catalyzes the phosphorolysis of S-methyl-5'-thioadenosine into adenine and S-methyl-5-thio-alpha-D-ribose 1-phosphate. Also has adenosine deaminase activity.</text>
</comment>
<evidence type="ECO:0000256" key="3">
    <source>
        <dbReference type="ARBA" id="ARBA00007353"/>
    </source>
</evidence>
<evidence type="ECO:0000256" key="9">
    <source>
        <dbReference type="ARBA" id="ARBA00048968"/>
    </source>
</evidence>
<evidence type="ECO:0000256" key="6">
    <source>
        <dbReference type="ARBA" id="ARBA00022801"/>
    </source>
</evidence>
<evidence type="ECO:0000256" key="11">
    <source>
        <dbReference type="RuleBase" id="RU361274"/>
    </source>
</evidence>
<keyword evidence="5" id="KW-0479">Metal-binding</keyword>
<evidence type="ECO:0000256" key="4">
    <source>
        <dbReference type="ARBA" id="ARBA00022679"/>
    </source>
</evidence>
<evidence type="ECO:0000256" key="10">
    <source>
        <dbReference type="ARBA" id="ARBA00049893"/>
    </source>
</evidence>
<evidence type="ECO:0000313" key="12">
    <source>
        <dbReference type="EMBL" id="MBO8433747.1"/>
    </source>
</evidence>
<comment type="catalytic activity">
    <reaction evidence="10">
        <text>S-methyl-5'-thioadenosine + phosphate = 5-(methylsulfanyl)-alpha-D-ribose 1-phosphate + adenine</text>
        <dbReference type="Rhea" id="RHEA:11852"/>
        <dbReference type="ChEBI" id="CHEBI:16708"/>
        <dbReference type="ChEBI" id="CHEBI:17509"/>
        <dbReference type="ChEBI" id="CHEBI:43474"/>
        <dbReference type="ChEBI" id="CHEBI:58533"/>
        <dbReference type="EC" id="2.4.2.28"/>
    </reaction>
    <physiologicalReaction direction="left-to-right" evidence="10">
        <dbReference type="Rhea" id="RHEA:11853"/>
    </physiologicalReaction>
</comment>
<reference evidence="12" key="1">
    <citation type="submission" date="2020-10" db="EMBL/GenBank/DDBJ databases">
        <authorList>
            <person name="Gilroy R."/>
        </authorList>
    </citation>
    <scope>NUCLEOTIDE SEQUENCE</scope>
    <source>
        <strain evidence="12">F6-4510</strain>
    </source>
</reference>
<comment type="catalytic activity">
    <reaction evidence="9">
        <text>adenosine + phosphate = alpha-D-ribose 1-phosphate + adenine</text>
        <dbReference type="Rhea" id="RHEA:27642"/>
        <dbReference type="ChEBI" id="CHEBI:16335"/>
        <dbReference type="ChEBI" id="CHEBI:16708"/>
        <dbReference type="ChEBI" id="CHEBI:43474"/>
        <dbReference type="ChEBI" id="CHEBI:57720"/>
        <dbReference type="EC" id="2.4.2.1"/>
    </reaction>
    <physiologicalReaction direction="left-to-right" evidence="9">
        <dbReference type="Rhea" id="RHEA:27643"/>
    </physiologicalReaction>
</comment>
<comment type="similarity">
    <text evidence="3 11">Belongs to the purine nucleoside phosphorylase YfiH/LACC1 family.</text>
</comment>
<dbReference type="Pfam" id="PF02578">
    <property type="entry name" value="Cu-oxidase_4"/>
    <property type="match status" value="1"/>
</dbReference>
<dbReference type="PANTHER" id="PTHR30616:SF2">
    <property type="entry name" value="PURINE NUCLEOSIDE PHOSPHORYLASE LACC1"/>
    <property type="match status" value="1"/>
</dbReference>
<keyword evidence="6" id="KW-0378">Hydrolase</keyword>
<dbReference type="SUPFAM" id="SSF64438">
    <property type="entry name" value="CNF1/YfiH-like putative cysteine hydrolases"/>
    <property type="match status" value="1"/>
</dbReference>
<dbReference type="GO" id="GO:0017061">
    <property type="term" value="F:S-methyl-5-thioadenosine phosphorylase activity"/>
    <property type="evidence" value="ECO:0007669"/>
    <property type="project" value="UniProtKB-EC"/>
</dbReference>
<evidence type="ECO:0000313" key="13">
    <source>
        <dbReference type="Proteomes" id="UP000823611"/>
    </source>
</evidence>
<evidence type="ECO:0000256" key="5">
    <source>
        <dbReference type="ARBA" id="ARBA00022723"/>
    </source>
</evidence>
<dbReference type="GO" id="GO:0016787">
    <property type="term" value="F:hydrolase activity"/>
    <property type="evidence" value="ECO:0007669"/>
    <property type="project" value="UniProtKB-KW"/>
</dbReference>
<evidence type="ECO:0000256" key="7">
    <source>
        <dbReference type="ARBA" id="ARBA00022833"/>
    </source>
</evidence>
<comment type="caution">
    <text evidence="12">The sequence shown here is derived from an EMBL/GenBank/DDBJ whole genome shotgun (WGS) entry which is preliminary data.</text>
</comment>
<dbReference type="CDD" id="cd16833">
    <property type="entry name" value="YfiH"/>
    <property type="match status" value="1"/>
</dbReference>
<dbReference type="Gene3D" id="3.60.140.10">
    <property type="entry name" value="CNF1/YfiH-like putative cysteine hydrolases"/>
    <property type="match status" value="1"/>
</dbReference>
<evidence type="ECO:0000256" key="2">
    <source>
        <dbReference type="ARBA" id="ARBA00003215"/>
    </source>
</evidence>
<organism evidence="12 13">
    <name type="scientific">Candidatus Fimicola merdigallinarum</name>
    <dbReference type="NCBI Taxonomy" id="2840819"/>
    <lineage>
        <taxon>Bacteria</taxon>
        <taxon>Bacillati</taxon>
        <taxon>Bacillota</taxon>
        <taxon>Clostridia</taxon>
        <taxon>Lachnospirales</taxon>
        <taxon>Lachnospiraceae</taxon>
        <taxon>Lachnospiraceae incertae sedis</taxon>
        <taxon>Candidatus Fimicola</taxon>
    </lineage>
</organism>
<dbReference type="GO" id="GO:0005507">
    <property type="term" value="F:copper ion binding"/>
    <property type="evidence" value="ECO:0007669"/>
    <property type="project" value="TreeGrafter"/>
</dbReference>
<comment type="catalytic activity">
    <reaction evidence="8">
        <text>adenosine + H2O + H(+) = inosine + NH4(+)</text>
        <dbReference type="Rhea" id="RHEA:24408"/>
        <dbReference type="ChEBI" id="CHEBI:15377"/>
        <dbReference type="ChEBI" id="CHEBI:15378"/>
        <dbReference type="ChEBI" id="CHEBI:16335"/>
        <dbReference type="ChEBI" id="CHEBI:17596"/>
        <dbReference type="ChEBI" id="CHEBI:28938"/>
        <dbReference type="EC" id="3.5.4.4"/>
    </reaction>
    <physiologicalReaction direction="left-to-right" evidence="8">
        <dbReference type="Rhea" id="RHEA:24409"/>
    </physiologicalReaction>
</comment>